<reference evidence="7" key="1">
    <citation type="submission" date="2023-05" db="EMBL/GenBank/DDBJ databases">
        <authorList>
            <person name="Stuckert A."/>
        </authorList>
    </citation>
    <scope>NUCLEOTIDE SEQUENCE</scope>
</reference>
<feature type="domain" description="Major facilitator superfamily (MFS) profile" evidence="6">
    <location>
        <begin position="21"/>
        <end position="248"/>
    </location>
</feature>
<feature type="transmembrane region" description="Helical" evidence="5">
    <location>
        <begin position="142"/>
        <end position="160"/>
    </location>
</feature>
<dbReference type="InterPro" id="IPR036259">
    <property type="entry name" value="MFS_trans_sf"/>
</dbReference>
<evidence type="ECO:0000313" key="8">
    <source>
        <dbReference type="Proteomes" id="UP001162483"/>
    </source>
</evidence>
<dbReference type="InterPro" id="IPR005828">
    <property type="entry name" value="MFS_sugar_transport-like"/>
</dbReference>
<accession>A0ABN9DBT7</accession>
<keyword evidence="8" id="KW-1185">Reference proteome</keyword>
<keyword evidence="3 5" id="KW-1133">Transmembrane helix</keyword>
<keyword evidence="4 5" id="KW-0472">Membrane</keyword>
<keyword evidence="2 5" id="KW-0812">Transmembrane</keyword>
<sequence length="248" mass="27028">MDFDGRVWPLSGGWGRYTRLVSAVSWLPNILLALSAASSNLSGGGPGCGNRTEERTDNYTGGLSCWLEETIVTQWDLVQDNEWKVPLAQICYLIGWLFGYIIFGCVSDRCGRRNAFISALVVALPLGVALCFSPGFLTFLPLQAGFGAALAGIFLSLYIARLELCLPGRRLMITMIAGFFWLSGELLLPGLALLCGDWKILQGAITGLLALLMNYWCCRWLFPESPRWAPGYTAGQSVEGGAVSVRQS</sequence>
<evidence type="ECO:0000256" key="2">
    <source>
        <dbReference type="ARBA" id="ARBA00022692"/>
    </source>
</evidence>
<evidence type="ECO:0000256" key="1">
    <source>
        <dbReference type="ARBA" id="ARBA00004141"/>
    </source>
</evidence>
<evidence type="ECO:0000256" key="4">
    <source>
        <dbReference type="ARBA" id="ARBA00023136"/>
    </source>
</evidence>
<feature type="transmembrane region" description="Helical" evidence="5">
    <location>
        <begin position="200"/>
        <end position="222"/>
    </location>
</feature>
<proteinExistence type="predicted"/>
<evidence type="ECO:0000256" key="5">
    <source>
        <dbReference type="SAM" id="Phobius"/>
    </source>
</evidence>
<dbReference type="PROSITE" id="PS50850">
    <property type="entry name" value="MFS"/>
    <property type="match status" value="1"/>
</dbReference>
<feature type="transmembrane region" description="Helical" evidence="5">
    <location>
        <begin position="85"/>
        <end position="103"/>
    </location>
</feature>
<evidence type="ECO:0000259" key="6">
    <source>
        <dbReference type="PROSITE" id="PS50850"/>
    </source>
</evidence>
<feature type="transmembrane region" description="Helical" evidence="5">
    <location>
        <begin position="172"/>
        <end position="194"/>
    </location>
</feature>
<dbReference type="Proteomes" id="UP001162483">
    <property type="component" value="Unassembled WGS sequence"/>
</dbReference>
<dbReference type="InterPro" id="IPR020846">
    <property type="entry name" value="MFS_dom"/>
</dbReference>
<name>A0ABN9DBT7_9NEOB</name>
<dbReference type="PANTHER" id="PTHR24064">
    <property type="entry name" value="SOLUTE CARRIER FAMILY 22 MEMBER"/>
    <property type="match status" value="1"/>
</dbReference>
<gene>
    <name evidence="7" type="ORF">SPARVUS_LOCUS6844930</name>
</gene>
<comment type="subcellular location">
    <subcellularLocation>
        <location evidence="1">Membrane</location>
        <topology evidence="1">Multi-pass membrane protein</topology>
    </subcellularLocation>
</comment>
<dbReference type="Gene3D" id="1.20.1250.20">
    <property type="entry name" value="MFS general substrate transporter like domains"/>
    <property type="match status" value="1"/>
</dbReference>
<evidence type="ECO:0000313" key="7">
    <source>
        <dbReference type="EMBL" id="CAI9568957.1"/>
    </source>
</evidence>
<dbReference type="EMBL" id="CATNWA010014204">
    <property type="protein sequence ID" value="CAI9568957.1"/>
    <property type="molecule type" value="Genomic_DNA"/>
</dbReference>
<organism evidence="7 8">
    <name type="scientific">Staurois parvus</name>
    <dbReference type="NCBI Taxonomy" id="386267"/>
    <lineage>
        <taxon>Eukaryota</taxon>
        <taxon>Metazoa</taxon>
        <taxon>Chordata</taxon>
        <taxon>Craniata</taxon>
        <taxon>Vertebrata</taxon>
        <taxon>Euteleostomi</taxon>
        <taxon>Amphibia</taxon>
        <taxon>Batrachia</taxon>
        <taxon>Anura</taxon>
        <taxon>Neobatrachia</taxon>
        <taxon>Ranoidea</taxon>
        <taxon>Ranidae</taxon>
        <taxon>Staurois</taxon>
    </lineage>
</organism>
<protein>
    <recommendedName>
        <fullName evidence="6">Major facilitator superfamily (MFS) profile domain-containing protein</fullName>
    </recommendedName>
</protein>
<dbReference type="Pfam" id="PF00083">
    <property type="entry name" value="Sugar_tr"/>
    <property type="match status" value="1"/>
</dbReference>
<evidence type="ECO:0000256" key="3">
    <source>
        <dbReference type="ARBA" id="ARBA00022989"/>
    </source>
</evidence>
<dbReference type="SUPFAM" id="SSF103473">
    <property type="entry name" value="MFS general substrate transporter"/>
    <property type="match status" value="1"/>
</dbReference>
<comment type="caution">
    <text evidence="7">The sequence shown here is derived from an EMBL/GenBank/DDBJ whole genome shotgun (WGS) entry which is preliminary data.</text>
</comment>
<feature type="transmembrane region" description="Helical" evidence="5">
    <location>
        <begin position="115"/>
        <end position="136"/>
    </location>
</feature>